<feature type="domain" description="Endonuclease/exonuclease/phosphatase" evidence="2">
    <location>
        <begin position="28"/>
        <end position="269"/>
    </location>
</feature>
<keyword evidence="4" id="KW-1185">Reference proteome</keyword>
<accession>A0ABS9BNR6</accession>
<dbReference type="InterPro" id="IPR050410">
    <property type="entry name" value="CCR4/nocturin_mRNA_transcr"/>
</dbReference>
<feature type="chain" id="PRO_5046073253" evidence="1">
    <location>
        <begin position="22"/>
        <end position="278"/>
    </location>
</feature>
<keyword evidence="3" id="KW-0378">Hydrolase</keyword>
<keyword evidence="3" id="KW-0540">Nuclease</keyword>
<name>A0ABS9BNR6_9BACT</name>
<dbReference type="GO" id="GO:0004519">
    <property type="term" value="F:endonuclease activity"/>
    <property type="evidence" value="ECO:0007669"/>
    <property type="project" value="UniProtKB-KW"/>
</dbReference>
<reference evidence="3 4" key="1">
    <citation type="submission" date="2022-01" db="EMBL/GenBank/DDBJ databases">
        <title>Flavihumibacter sp. nov., isolated from sediment of a river.</title>
        <authorList>
            <person name="Liu H."/>
        </authorList>
    </citation>
    <scope>NUCLEOTIDE SEQUENCE [LARGE SCALE GENOMIC DNA]</scope>
    <source>
        <strain evidence="3 4">RY-1</strain>
    </source>
</reference>
<evidence type="ECO:0000313" key="3">
    <source>
        <dbReference type="EMBL" id="MCF1716246.1"/>
    </source>
</evidence>
<keyword evidence="1" id="KW-0732">Signal</keyword>
<protein>
    <submittedName>
        <fullName evidence="3">Endonuclease/exonuclease/phosphatase family protein</fullName>
    </submittedName>
</protein>
<comment type="caution">
    <text evidence="3">The sequence shown here is derived from an EMBL/GenBank/DDBJ whole genome shotgun (WGS) entry which is preliminary data.</text>
</comment>
<feature type="signal peptide" evidence="1">
    <location>
        <begin position="1"/>
        <end position="21"/>
    </location>
</feature>
<sequence length="278" mass="31812">MKKTRLVVLLCMLLAGFLVQAQNLVTGSFNIRYANQNDTGNLWVDRAPVCAALIRFHQFDIVGTQEGLRHQLDDLQNALPGYAFYGLGRDDAKTKGEHSAIFYKKDRFLVKDSGDFWLSEKPDAPGWGWDAKHNRICTWLKLEDKKAKKIFYVFNVHYDHQGVVARTESSKLILKKIQAIAGKNPVVLMGDFNGNHQSDWYLQIQNSSNLKDTYTLAKDPYVNNGSFNSFRPFPKSKDIIDHIFISKPFKVIRYGVLTDTYHGKFPSDHYPVLAELSY</sequence>
<dbReference type="EMBL" id="JAKEVY010000004">
    <property type="protein sequence ID" value="MCF1716246.1"/>
    <property type="molecule type" value="Genomic_DNA"/>
</dbReference>
<dbReference type="PANTHER" id="PTHR12121:SF36">
    <property type="entry name" value="ENDONUCLEASE_EXONUCLEASE_PHOSPHATASE DOMAIN-CONTAINING PROTEIN"/>
    <property type="match status" value="1"/>
</dbReference>
<dbReference type="Pfam" id="PF03372">
    <property type="entry name" value="Exo_endo_phos"/>
    <property type="match status" value="1"/>
</dbReference>
<dbReference type="Proteomes" id="UP001200145">
    <property type="component" value="Unassembled WGS sequence"/>
</dbReference>
<evidence type="ECO:0000259" key="2">
    <source>
        <dbReference type="Pfam" id="PF03372"/>
    </source>
</evidence>
<dbReference type="InterPro" id="IPR036691">
    <property type="entry name" value="Endo/exonu/phosph_ase_sf"/>
</dbReference>
<dbReference type="InterPro" id="IPR005135">
    <property type="entry name" value="Endo/exonuclease/phosphatase"/>
</dbReference>
<gene>
    <name evidence="3" type="ORF">L0U88_16510</name>
</gene>
<organism evidence="3 4">
    <name type="scientific">Flavihumibacter fluminis</name>
    <dbReference type="NCBI Taxonomy" id="2909236"/>
    <lineage>
        <taxon>Bacteria</taxon>
        <taxon>Pseudomonadati</taxon>
        <taxon>Bacteroidota</taxon>
        <taxon>Chitinophagia</taxon>
        <taxon>Chitinophagales</taxon>
        <taxon>Chitinophagaceae</taxon>
        <taxon>Flavihumibacter</taxon>
    </lineage>
</organism>
<proteinExistence type="predicted"/>
<keyword evidence="3" id="KW-0255">Endonuclease</keyword>
<dbReference type="SUPFAM" id="SSF56219">
    <property type="entry name" value="DNase I-like"/>
    <property type="match status" value="1"/>
</dbReference>
<dbReference type="Gene3D" id="3.60.10.10">
    <property type="entry name" value="Endonuclease/exonuclease/phosphatase"/>
    <property type="match status" value="1"/>
</dbReference>
<dbReference type="PANTHER" id="PTHR12121">
    <property type="entry name" value="CARBON CATABOLITE REPRESSOR PROTEIN 4"/>
    <property type="match status" value="1"/>
</dbReference>
<dbReference type="CDD" id="cd09083">
    <property type="entry name" value="EEP-1"/>
    <property type="match status" value="1"/>
</dbReference>
<dbReference type="RefSeq" id="WP_234867268.1">
    <property type="nucleotide sequence ID" value="NZ_JAKEVY010000004.1"/>
</dbReference>
<evidence type="ECO:0000256" key="1">
    <source>
        <dbReference type="SAM" id="SignalP"/>
    </source>
</evidence>
<evidence type="ECO:0000313" key="4">
    <source>
        <dbReference type="Proteomes" id="UP001200145"/>
    </source>
</evidence>